<keyword evidence="3" id="KW-1133">Transmembrane helix</keyword>
<comment type="caution">
    <text evidence="5">The sequence shown here is derived from an EMBL/GenBank/DDBJ whole genome shotgun (WGS) entry which is preliminary data.</text>
</comment>
<keyword evidence="6" id="KW-1185">Reference proteome</keyword>
<proteinExistence type="inferred from homology"/>
<gene>
    <name evidence="5" type="ORF">GCM10009102_16160</name>
</gene>
<feature type="transmembrane region" description="Helical" evidence="3">
    <location>
        <begin position="27"/>
        <end position="50"/>
    </location>
</feature>
<feature type="transmembrane region" description="Helical" evidence="3">
    <location>
        <begin position="62"/>
        <end position="80"/>
    </location>
</feature>
<name>A0ABN1HTM3_9SPHN</name>
<protein>
    <recommendedName>
        <fullName evidence="4">Bacterial sugar transferase domain-containing protein</fullName>
    </recommendedName>
</protein>
<accession>A0ABN1HTM3</accession>
<reference evidence="5 6" key="1">
    <citation type="journal article" date="2019" name="Int. J. Syst. Evol. Microbiol.">
        <title>The Global Catalogue of Microorganisms (GCM) 10K type strain sequencing project: providing services to taxonomists for standard genome sequencing and annotation.</title>
        <authorList>
            <consortium name="The Broad Institute Genomics Platform"/>
            <consortium name="The Broad Institute Genome Sequencing Center for Infectious Disease"/>
            <person name="Wu L."/>
            <person name="Ma J."/>
        </authorList>
    </citation>
    <scope>NUCLEOTIDE SEQUENCE [LARGE SCALE GENOMIC DNA]</scope>
    <source>
        <strain evidence="5 6">JCM 14603</strain>
    </source>
</reference>
<evidence type="ECO:0000313" key="6">
    <source>
        <dbReference type="Proteomes" id="UP001500238"/>
    </source>
</evidence>
<dbReference type="PANTHER" id="PTHR30576">
    <property type="entry name" value="COLANIC BIOSYNTHESIS UDP-GLUCOSE LIPID CARRIER TRANSFERASE"/>
    <property type="match status" value="1"/>
</dbReference>
<evidence type="ECO:0000256" key="3">
    <source>
        <dbReference type="SAM" id="Phobius"/>
    </source>
</evidence>
<organism evidence="5 6">
    <name type="scientific">Sphingomonas insulae</name>
    <dbReference type="NCBI Taxonomy" id="424800"/>
    <lineage>
        <taxon>Bacteria</taxon>
        <taxon>Pseudomonadati</taxon>
        <taxon>Pseudomonadota</taxon>
        <taxon>Alphaproteobacteria</taxon>
        <taxon>Sphingomonadales</taxon>
        <taxon>Sphingomonadaceae</taxon>
        <taxon>Sphingomonas</taxon>
    </lineage>
</organism>
<sequence>MNIQRGPMYPAGVSGTASRAPIMSRRLLRIGTYGALAVGDCLAIVTAFLIGNLVRFGTLFDPAGLISCVLMVPIYLGIVAQRQPYGARFFHDWRRTARDAATALATAILVAGLVAVYLHAAIPLSRSVVVIGGGIGMALLGANRWLLHRIAMRVLGGNPIAELLVIDDVPVVPPPGMPVLMAAAQGLEPRMDDPVALDRLGSAFAASERVVVACSPERREAWATVLKSANVQGEVVLGEMAALGMLRAARFADQPTAVVSLRPLGTVNRLVKRGFDTLVATLALAILWPVLLVTALLIRLDSPGPVLFRQPRMGRGNTLFSMLKFRSMRSDLCDARGDRSTARDDDRVTRVGRFIRATSIDELPQIFNVLRGEMSIVGPRPHALGSLAGDKLFWNVDRQYWLRHAIKPGITGLAQIHGFRGATLIEEDLANRLRSDIAYMQGWTIWRDLHILVATLRVLTHRNAF</sequence>
<dbReference type="Proteomes" id="UP001500238">
    <property type="component" value="Unassembled WGS sequence"/>
</dbReference>
<keyword evidence="2" id="KW-0270">Exopolysaccharide synthesis</keyword>
<evidence type="ECO:0000313" key="5">
    <source>
        <dbReference type="EMBL" id="GAA0666994.1"/>
    </source>
</evidence>
<feature type="transmembrane region" description="Helical" evidence="3">
    <location>
        <begin position="101"/>
        <end position="122"/>
    </location>
</feature>
<dbReference type="PANTHER" id="PTHR30576:SF0">
    <property type="entry name" value="UNDECAPRENYL-PHOSPHATE N-ACETYLGALACTOSAMINYL 1-PHOSPHATE TRANSFERASE-RELATED"/>
    <property type="match status" value="1"/>
</dbReference>
<keyword evidence="3" id="KW-0812">Transmembrane</keyword>
<dbReference type="RefSeq" id="WP_243848129.1">
    <property type="nucleotide sequence ID" value="NZ_BAAAES010000008.1"/>
</dbReference>
<feature type="transmembrane region" description="Helical" evidence="3">
    <location>
        <begin position="278"/>
        <end position="298"/>
    </location>
</feature>
<keyword evidence="3" id="KW-0472">Membrane</keyword>
<evidence type="ECO:0000256" key="1">
    <source>
        <dbReference type="ARBA" id="ARBA00006464"/>
    </source>
</evidence>
<evidence type="ECO:0000256" key="2">
    <source>
        <dbReference type="ARBA" id="ARBA00023169"/>
    </source>
</evidence>
<comment type="similarity">
    <text evidence="1">Belongs to the bacterial sugar transferase family.</text>
</comment>
<evidence type="ECO:0000259" key="4">
    <source>
        <dbReference type="Pfam" id="PF02397"/>
    </source>
</evidence>
<dbReference type="InterPro" id="IPR003362">
    <property type="entry name" value="Bact_transf"/>
</dbReference>
<dbReference type="EMBL" id="BAAAES010000008">
    <property type="protein sequence ID" value="GAA0666994.1"/>
    <property type="molecule type" value="Genomic_DNA"/>
</dbReference>
<feature type="transmembrane region" description="Helical" evidence="3">
    <location>
        <begin position="128"/>
        <end position="147"/>
    </location>
</feature>
<dbReference type="Pfam" id="PF02397">
    <property type="entry name" value="Bac_transf"/>
    <property type="match status" value="1"/>
</dbReference>
<feature type="domain" description="Bacterial sugar transferase" evidence="4">
    <location>
        <begin position="272"/>
        <end position="459"/>
    </location>
</feature>